<dbReference type="RefSeq" id="XP_001007384.1">
    <property type="nucleotide sequence ID" value="XM_001007384.1"/>
</dbReference>
<evidence type="ECO:0000259" key="1">
    <source>
        <dbReference type="PROSITE" id="PS50011"/>
    </source>
</evidence>
<dbReference type="AlphaFoldDB" id="Q22PH0"/>
<dbReference type="GeneID" id="7842352"/>
<evidence type="ECO:0000313" key="2">
    <source>
        <dbReference type="EMBL" id="EAR87139.1"/>
    </source>
</evidence>
<keyword evidence="2" id="KW-0808">Transferase</keyword>
<name>Q22PH0_TETTS</name>
<sequence length="300" mass="35037">MGTCTSQSKNQRLVEKAKRAIEKEGYTILEIKDGKTTDKIIPNKVVIVSKDNKKYAFKIRYFQNELDSQGISAQVGILCDLKHPNFVHFQRYFIRNHMFFFLMDYYPVTLRSLLYESKSITQEHKYRYALELVQGINFVHSQGHTHRELKTQNIMISPEDRIIICEFGLEFDSDIHKKKQETSSLSDKWYLAPEINQNTESIYYQQSKQTDIWAIGVIIAEIFGFKYASALSSNEELERIKASLSSQEYAKCLGEMDQSVQSKVVQMLNLNPDKRGDIADYLPFFEEKYNQFNQGMHQNN</sequence>
<dbReference type="EMBL" id="GG662855">
    <property type="protein sequence ID" value="EAR87139.1"/>
    <property type="molecule type" value="Genomic_DNA"/>
</dbReference>
<dbReference type="PANTHER" id="PTHR24362">
    <property type="entry name" value="SERINE/THREONINE-PROTEIN KINASE NEK"/>
    <property type="match status" value="1"/>
</dbReference>
<dbReference type="Pfam" id="PF00069">
    <property type="entry name" value="Pkinase"/>
    <property type="match status" value="1"/>
</dbReference>
<dbReference type="SUPFAM" id="SSF56112">
    <property type="entry name" value="Protein kinase-like (PK-like)"/>
    <property type="match status" value="1"/>
</dbReference>
<dbReference type="HOGENOM" id="CLU_929021_0_0_1"/>
<dbReference type="GO" id="GO:0005524">
    <property type="term" value="F:ATP binding"/>
    <property type="evidence" value="ECO:0007669"/>
    <property type="project" value="InterPro"/>
</dbReference>
<dbReference type="PROSITE" id="PS50011">
    <property type="entry name" value="PROTEIN_KINASE_DOM"/>
    <property type="match status" value="1"/>
</dbReference>
<keyword evidence="3" id="KW-1185">Reference proteome</keyword>
<dbReference type="Proteomes" id="UP000009168">
    <property type="component" value="Unassembled WGS sequence"/>
</dbReference>
<gene>
    <name evidence="2" type="ORF">TTHERM_00361740</name>
</gene>
<dbReference type="KEGG" id="tet:TTHERM_00361740"/>
<protein>
    <submittedName>
        <fullName evidence="2">Kinase domain protein</fullName>
    </submittedName>
</protein>
<dbReference type="PANTHER" id="PTHR24362:SF309">
    <property type="entry name" value="PROTEIN KINASE DOMAIN-CONTAINING PROTEIN"/>
    <property type="match status" value="1"/>
</dbReference>
<dbReference type="InParanoid" id="Q22PH0"/>
<accession>Q22PH0</accession>
<dbReference type="GO" id="GO:0004672">
    <property type="term" value="F:protein kinase activity"/>
    <property type="evidence" value="ECO:0007669"/>
    <property type="project" value="InterPro"/>
</dbReference>
<dbReference type="Gene3D" id="1.10.510.10">
    <property type="entry name" value="Transferase(Phosphotransferase) domain 1"/>
    <property type="match status" value="1"/>
</dbReference>
<organism evidence="2 3">
    <name type="scientific">Tetrahymena thermophila (strain SB210)</name>
    <dbReference type="NCBI Taxonomy" id="312017"/>
    <lineage>
        <taxon>Eukaryota</taxon>
        <taxon>Sar</taxon>
        <taxon>Alveolata</taxon>
        <taxon>Ciliophora</taxon>
        <taxon>Intramacronucleata</taxon>
        <taxon>Oligohymenophorea</taxon>
        <taxon>Hymenostomatida</taxon>
        <taxon>Tetrahymenina</taxon>
        <taxon>Tetrahymenidae</taxon>
        <taxon>Tetrahymena</taxon>
    </lineage>
</organism>
<dbReference type="InterPro" id="IPR011009">
    <property type="entry name" value="Kinase-like_dom_sf"/>
</dbReference>
<dbReference type="SMART" id="SM00220">
    <property type="entry name" value="S_TKc"/>
    <property type="match status" value="1"/>
</dbReference>
<dbReference type="STRING" id="312017.Q22PH0"/>
<keyword evidence="2" id="KW-0418">Kinase</keyword>
<dbReference type="OrthoDB" id="1668230at2759"/>
<dbReference type="CDD" id="cd00180">
    <property type="entry name" value="PKc"/>
    <property type="match status" value="1"/>
</dbReference>
<reference evidence="3" key="1">
    <citation type="journal article" date="2006" name="PLoS Biol.">
        <title>Macronuclear genome sequence of the ciliate Tetrahymena thermophila, a model eukaryote.</title>
        <authorList>
            <person name="Eisen J.A."/>
            <person name="Coyne R.S."/>
            <person name="Wu M."/>
            <person name="Wu D."/>
            <person name="Thiagarajan M."/>
            <person name="Wortman J.R."/>
            <person name="Badger J.H."/>
            <person name="Ren Q."/>
            <person name="Amedeo P."/>
            <person name="Jones K.M."/>
            <person name="Tallon L.J."/>
            <person name="Delcher A.L."/>
            <person name="Salzberg S.L."/>
            <person name="Silva J.C."/>
            <person name="Haas B.J."/>
            <person name="Majoros W.H."/>
            <person name="Farzad M."/>
            <person name="Carlton J.M."/>
            <person name="Smith R.K. Jr."/>
            <person name="Garg J."/>
            <person name="Pearlman R.E."/>
            <person name="Karrer K.M."/>
            <person name="Sun L."/>
            <person name="Manning G."/>
            <person name="Elde N.C."/>
            <person name="Turkewitz A.P."/>
            <person name="Asai D.J."/>
            <person name="Wilkes D.E."/>
            <person name="Wang Y."/>
            <person name="Cai H."/>
            <person name="Collins K."/>
            <person name="Stewart B.A."/>
            <person name="Lee S.R."/>
            <person name="Wilamowska K."/>
            <person name="Weinberg Z."/>
            <person name="Ruzzo W.L."/>
            <person name="Wloga D."/>
            <person name="Gaertig J."/>
            <person name="Frankel J."/>
            <person name="Tsao C.-C."/>
            <person name="Gorovsky M.A."/>
            <person name="Keeling P.J."/>
            <person name="Waller R.F."/>
            <person name="Patron N.J."/>
            <person name="Cherry J.M."/>
            <person name="Stover N.A."/>
            <person name="Krieger C.J."/>
            <person name="del Toro C."/>
            <person name="Ryder H.F."/>
            <person name="Williamson S.C."/>
            <person name="Barbeau R.A."/>
            <person name="Hamilton E.P."/>
            <person name="Orias E."/>
        </authorList>
    </citation>
    <scope>NUCLEOTIDE SEQUENCE [LARGE SCALE GENOMIC DNA]</scope>
    <source>
        <strain evidence="3">SB210</strain>
    </source>
</reference>
<dbReference type="eggNOG" id="KOG0661">
    <property type="taxonomic scope" value="Eukaryota"/>
</dbReference>
<dbReference type="InterPro" id="IPR000719">
    <property type="entry name" value="Prot_kinase_dom"/>
</dbReference>
<feature type="domain" description="Protein kinase" evidence="1">
    <location>
        <begin position="26"/>
        <end position="285"/>
    </location>
</feature>
<evidence type="ECO:0000313" key="3">
    <source>
        <dbReference type="Proteomes" id="UP000009168"/>
    </source>
</evidence>
<proteinExistence type="predicted"/>